<dbReference type="SUPFAM" id="SSF53335">
    <property type="entry name" value="S-adenosyl-L-methionine-dependent methyltransferases"/>
    <property type="match status" value="1"/>
</dbReference>
<dbReference type="InterPro" id="IPR029063">
    <property type="entry name" value="SAM-dependent_MTases_sf"/>
</dbReference>
<dbReference type="PANTHER" id="PTHR43667:SF2">
    <property type="entry name" value="FATTY ACID C-METHYL TRANSFERASE"/>
    <property type="match status" value="1"/>
</dbReference>
<evidence type="ECO:0000313" key="3">
    <source>
        <dbReference type="Proteomes" id="UP000319771"/>
    </source>
</evidence>
<dbReference type="Pfam" id="PF13649">
    <property type="entry name" value="Methyltransf_25"/>
    <property type="match status" value="1"/>
</dbReference>
<dbReference type="CDD" id="cd02440">
    <property type="entry name" value="AdoMet_MTases"/>
    <property type="match status" value="1"/>
</dbReference>
<dbReference type="InterPro" id="IPR041698">
    <property type="entry name" value="Methyltransf_25"/>
</dbReference>
<gene>
    <name evidence="2" type="ORF">E6K81_08735</name>
</gene>
<organism evidence="2 3">
    <name type="scientific">Eiseniibacteriota bacterium</name>
    <dbReference type="NCBI Taxonomy" id="2212470"/>
    <lineage>
        <taxon>Bacteria</taxon>
        <taxon>Candidatus Eiseniibacteriota</taxon>
    </lineage>
</organism>
<dbReference type="Proteomes" id="UP000319771">
    <property type="component" value="Unassembled WGS sequence"/>
</dbReference>
<dbReference type="PANTHER" id="PTHR43667">
    <property type="entry name" value="CYCLOPROPANE-FATTY-ACYL-PHOSPHOLIPID SYNTHASE"/>
    <property type="match status" value="1"/>
</dbReference>
<comment type="caution">
    <text evidence="2">The sequence shown here is derived from an EMBL/GenBank/DDBJ whole genome shotgun (WGS) entry which is preliminary data.</text>
</comment>
<dbReference type="GO" id="GO:0008168">
    <property type="term" value="F:methyltransferase activity"/>
    <property type="evidence" value="ECO:0007669"/>
    <property type="project" value="UniProtKB-KW"/>
</dbReference>
<sequence length="247" mass="26981">MDHAKFTTIAHRALSYCNPLDPAALEQVIDLLALGPGDRVLDVGCGKGALLVRLAERFGANGTGLDINPTFLAEGRANAARRGVASRVAWLQVQASRFAGAPASFDAGICVGSTHAFGTYHDAMRGLARWVRPGGSVLVGEGYWRRDPDPEYLERLGATQDEMTTHEGMVAAGVAQGLIALGSWTSSDHDWDAYEELYARTVETYVATHPEDPDAAAMRERIARWRETYRRWGRDTLGFGLYLFGRP</sequence>
<accession>A0A538U7W6</accession>
<protein>
    <submittedName>
        <fullName evidence="2">Class I SAM-dependent methyltransferase</fullName>
    </submittedName>
</protein>
<evidence type="ECO:0000313" key="2">
    <source>
        <dbReference type="EMBL" id="TMQ71986.1"/>
    </source>
</evidence>
<dbReference type="InterPro" id="IPR050723">
    <property type="entry name" value="CFA/CMAS"/>
</dbReference>
<dbReference type="Gene3D" id="3.40.50.150">
    <property type="entry name" value="Vaccinia Virus protein VP39"/>
    <property type="match status" value="1"/>
</dbReference>
<evidence type="ECO:0000259" key="1">
    <source>
        <dbReference type="Pfam" id="PF13649"/>
    </source>
</evidence>
<name>A0A538U7W6_UNCEI</name>
<keyword evidence="2" id="KW-0489">Methyltransferase</keyword>
<proteinExistence type="predicted"/>
<keyword evidence="2" id="KW-0808">Transferase</keyword>
<dbReference type="AlphaFoldDB" id="A0A538U7W6"/>
<dbReference type="EMBL" id="VBPB01000128">
    <property type="protein sequence ID" value="TMQ71986.1"/>
    <property type="molecule type" value="Genomic_DNA"/>
</dbReference>
<feature type="domain" description="Methyltransferase" evidence="1">
    <location>
        <begin position="40"/>
        <end position="135"/>
    </location>
</feature>
<dbReference type="GO" id="GO:0032259">
    <property type="term" value="P:methylation"/>
    <property type="evidence" value="ECO:0007669"/>
    <property type="project" value="UniProtKB-KW"/>
</dbReference>
<reference evidence="2 3" key="1">
    <citation type="journal article" date="2019" name="Nat. Microbiol.">
        <title>Mediterranean grassland soil C-N compound turnover is dependent on rainfall and depth, and is mediated by genomically divergent microorganisms.</title>
        <authorList>
            <person name="Diamond S."/>
            <person name="Andeer P.F."/>
            <person name="Li Z."/>
            <person name="Crits-Christoph A."/>
            <person name="Burstein D."/>
            <person name="Anantharaman K."/>
            <person name="Lane K.R."/>
            <person name="Thomas B.C."/>
            <person name="Pan C."/>
            <person name="Northen T.R."/>
            <person name="Banfield J.F."/>
        </authorList>
    </citation>
    <scope>NUCLEOTIDE SEQUENCE [LARGE SCALE GENOMIC DNA]</scope>
    <source>
        <strain evidence="2">WS_11</strain>
    </source>
</reference>